<keyword evidence="4" id="KW-1185">Reference proteome</keyword>
<keyword evidence="3" id="KW-0808">Transferase</keyword>
<dbReference type="Pfam" id="PF08241">
    <property type="entry name" value="Methyltransf_11"/>
    <property type="match status" value="1"/>
</dbReference>
<evidence type="ECO:0000313" key="3">
    <source>
        <dbReference type="EMBL" id="MSS29117.1"/>
    </source>
</evidence>
<dbReference type="Proteomes" id="UP000477488">
    <property type="component" value="Unassembled WGS sequence"/>
</dbReference>
<protein>
    <submittedName>
        <fullName evidence="3">Class I SAM-dependent methyltransferase</fullName>
    </submittedName>
</protein>
<organism evidence="3 4">
    <name type="scientific">Desulfovibrio porci</name>
    <dbReference type="NCBI Taxonomy" id="2605782"/>
    <lineage>
        <taxon>Bacteria</taxon>
        <taxon>Pseudomonadati</taxon>
        <taxon>Thermodesulfobacteriota</taxon>
        <taxon>Desulfovibrionia</taxon>
        <taxon>Desulfovibrionales</taxon>
        <taxon>Desulfovibrionaceae</taxon>
        <taxon>Desulfovibrio</taxon>
    </lineage>
</organism>
<dbReference type="InterPro" id="IPR029063">
    <property type="entry name" value="SAM-dependent_MTases_sf"/>
</dbReference>
<accession>A0A6L5XPF3</accession>
<name>A0A6L5XPF3_9BACT</name>
<feature type="coiled-coil region" evidence="1">
    <location>
        <begin position="238"/>
        <end position="272"/>
    </location>
</feature>
<keyword evidence="3" id="KW-0489">Methyltransferase</keyword>
<evidence type="ECO:0000256" key="1">
    <source>
        <dbReference type="SAM" id="Coils"/>
    </source>
</evidence>
<dbReference type="SUPFAM" id="SSF53335">
    <property type="entry name" value="S-adenosyl-L-methionine-dependent methyltransferases"/>
    <property type="match status" value="1"/>
</dbReference>
<keyword evidence="1" id="KW-0175">Coiled coil</keyword>
<dbReference type="AlphaFoldDB" id="A0A6L5XPF3"/>
<sequence length="304" mass="33215">MEFTGERFVPSCQGEIAAEHYHRYFFAAGLVSGKHVLDIASGEGYGTHILAQSAARAAGVDISPEAVASATKNYAGENISFLEGSAVAIPLPDASVDVVVSFETLEHLHEQEKMLQEISRVLRDDGLLIMSTPNRPVFSSRGVDQFHVKELCREEFTTLLTNQFAHVSLLGQRVMYGSLLSGTGGEPFLLRQCGEDAGMEHLPFMEQAMYFIALASNGPLPSTGSSFFDYPLEKSDPAARLRESLADLQGRHDALRSAHDAAQARLEAMEAAYASILASRSWRVMAPLRRLGSLLRGDRKKGRN</sequence>
<reference evidence="3 4" key="1">
    <citation type="submission" date="2019-09" db="EMBL/GenBank/DDBJ databases">
        <title>In-depth cultivation of the pig gut microbiome towards novel bacterial diversity and tailored functional studies.</title>
        <authorList>
            <person name="Wylensek D."/>
            <person name="Hitch T.C.A."/>
            <person name="Clavel T."/>
        </authorList>
    </citation>
    <scope>NUCLEOTIDE SEQUENCE [LARGE SCALE GENOMIC DNA]</scope>
    <source>
        <strain evidence="3 4">PG-178-WT-4</strain>
    </source>
</reference>
<dbReference type="GO" id="GO:0032259">
    <property type="term" value="P:methylation"/>
    <property type="evidence" value="ECO:0007669"/>
    <property type="project" value="UniProtKB-KW"/>
</dbReference>
<gene>
    <name evidence="3" type="ORF">FYJ44_14035</name>
</gene>
<evidence type="ECO:0000313" key="4">
    <source>
        <dbReference type="Proteomes" id="UP000477488"/>
    </source>
</evidence>
<evidence type="ECO:0000259" key="2">
    <source>
        <dbReference type="Pfam" id="PF08241"/>
    </source>
</evidence>
<dbReference type="RefSeq" id="WP_154513207.1">
    <property type="nucleotide sequence ID" value="NZ_JAXELC010000058.1"/>
</dbReference>
<proteinExistence type="predicted"/>
<dbReference type="Gene3D" id="3.40.50.150">
    <property type="entry name" value="Vaccinia Virus protein VP39"/>
    <property type="match status" value="1"/>
</dbReference>
<dbReference type="InterPro" id="IPR013216">
    <property type="entry name" value="Methyltransf_11"/>
</dbReference>
<dbReference type="PANTHER" id="PTHR43861">
    <property type="entry name" value="TRANS-ACONITATE 2-METHYLTRANSFERASE-RELATED"/>
    <property type="match status" value="1"/>
</dbReference>
<dbReference type="GO" id="GO:0008757">
    <property type="term" value="F:S-adenosylmethionine-dependent methyltransferase activity"/>
    <property type="evidence" value="ECO:0007669"/>
    <property type="project" value="InterPro"/>
</dbReference>
<dbReference type="CDD" id="cd02440">
    <property type="entry name" value="AdoMet_MTases"/>
    <property type="match status" value="1"/>
</dbReference>
<feature type="domain" description="Methyltransferase type 11" evidence="2">
    <location>
        <begin position="37"/>
        <end position="130"/>
    </location>
</feature>
<comment type="caution">
    <text evidence="3">The sequence shown here is derived from an EMBL/GenBank/DDBJ whole genome shotgun (WGS) entry which is preliminary data.</text>
</comment>
<dbReference type="EMBL" id="VUMH01000023">
    <property type="protein sequence ID" value="MSS29117.1"/>
    <property type="molecule type" value="Genomic_DNA"/>
</dbReference>